<reference evidence="1 2" key="1">
    <citation type="journal article" date="2015" name="Int. J. Syst. Evol. Microbiol.">
        <title>Burkholderia monticola sp. nov., isolated from mountain soil.</title>
        <authorList>
            <person name="Baek I."/>
            <person name="Seo B."/>
            <person name="Lee I."/>
            <person name="Yi H."/>
            <person name="Chun J."/>
        </authorList>
    </citation>
    <scope>NUCLEOTIDE SEQUENCE [LARGE SCALE GENOMIC DNA]</scope>
    <source>
        <strain evidence="1 2">JC2948</strain>
    </source>
</reference>
<dbReference type="STRING" id="1399968.CI15_34145"/>
<dbReference type="Gene3D" id="3.40.190.10">
    <property type="entry name" value="Periplasmic binding protein-like II"/>
    <property type="match status" value="2"/>
</dbReference>
<proteinExistence type="predicted"/>
<accession>A0A149PC15</accession>
<dbReference type="Pfam" id="PF12974">
    <property type="entry name" value="Phosphonate-bd"/>
    <property type="match status" value="1"/>
</dbReference>
<dbReference type="RefSeq" id="WP_062137888.1">
    <property type="nucleotide sequence ID" value="NZ_LRBG01000039.1"/>
</dbReference>
<evidence type="ECO:0000313" key="1">
    <source>
        <dbReference type="EMBL" id="KXU82561.1"/>
    </source>
</evidence>
<dbReference type="Proteomes" id="UP000075613">
    <property type="component" value="Unassembled WGS sequence"/>
</dbReference>
<evidence type="ECO:0000313" key="2">
    <source>
        <dbReference type="Proteomes" id="UP000075613"/>
    </source>
</evidence>
<dbReference type="AlphaFoldDB" id="A0A149PC15"/>
<gene>
    <name evidence="1" type="ORF">CI15_34145</name>
</gene>
<dbReference type="PANTHER" id="PTHR35841">
    <property type="entry name" value="PHOSPHONATES-BINDING PERIPLASMIC PROTEIN"/>
    <property type="match status" value="1"/>
</dbReference>
<sequence>MSWIAALPMYNVTPALDLEWREWLDDVLRRVKPACRIVEPDEELHGFWRRPNLLISQTCGYPLMQGLHEDVQLIATPCFDAPGCDGAHYSSVLVTRADARFDTLASCRGARAAYNQDDSNSGMNAFRHAVAPLARAGMFFGAVLRTGSHLGSLRAVAENRADVAAIDCVTFAFVCDVLPELARRVRTIGMTAASPGLPLIAATNVPPATIAALRDALNETLSIRPERAKRLRLKGFSTLPLTDYARIGELESQARAVGYARLG</sequence>
<keyword evidence="2" id="KW-1185">Reference proteome</keyword>
<protein>
    <submittedName>
        <fullName evidence="1">Phosphate ABC transporter substrate-binding protein</fullName>
    </submittedName>
</protein>
<dbReference type="OrthoDB" id="5599602at2"/>
<dbReference type="PANTHER" id="PTHR35841:SF1">
    <property type="entry name" value="PHOSPHONATES-BINDING PERIPLASMIC PROTEIN"/>
    <property type="match status" value="1"/>
</dbReference>
<dbReference type="EMBL" id="LRBG01000039">
    <property type="protein sequence ID" value="KXU82561.1"/>
    <property type="molecule type" value="Genomic_DNA"/>
</dbReference>
<dbReference type="SUPFAM" id="SSF53850">
    <property type="entry name" value="Periplasmic binding protein-like II"/>
    <property type="match status" value="1"/>
</dbReference>
<comment type="caution">
    <text evidence="1">The sequence shown here is derived from an EMBL/GenBank/DDBJ whole genome shotgun (WGS) entry which is preliminary data.</text>
</comment>
<name>A0A149PC15_9BURK</name>
<organism evidence="1 2">
    <name type="scientific">Paraburkholderia monticola</name>
    <dbReference type="NCBI Taxonomy" id="1399968"/>
    <lineage>
        <taxon>Bacteria</taxon>
        <taxon>Pseudomonadati</taxon>
        <taxon>Pseudomonadota</taxon>
        <taxon>Betaproteobacteria</taxon>
        <taxon>Burkholderiales</taxon>
        <taxon>Burkholderiaceae</taxon>
        <taxon>Paraburkholderia</taxon>
    </lineage>
</organism>